<dbReference type="eggNOG" id="ENOG5032P22">
    <property type="taxonomic scope" value="Bacteria"/>
</dbReference>
<proteinExistence type="predicted"/>
<dbReference type="EMBL" id="AEQO01000027">
    <property type="protein sequence ID" value="EFV05539.1"/>
    <property type="molecule type" value="Genomic_DNA"/>
</dbReference>
<name>E6MLD9_9BACT</name>
<dbReference type="AlphaFoldDB" id="E6MLD9"/>
<feature type="non-terminal residue" evidence="1">
    <location>
        <position position="1"/>
    </location>
</feature>
<dbReference type="Proteomes" id="UP000003874">
    <property type="component" value="Unassembled WGS sequence"/>
</dbReference>
<comment type="caution">
    <text evidence="1">The sequence shown here is derived from an EMBL/GenBank/DDBJ whole genome shotgun (WGS) entry which is preliminary data.</text>
</comment>
<keyword evidence="2" id="KW-1185">Reference proteome</keyword>
<dbReference type="HOGENOM" id="CLU_2931737_0_0_10"/>
<reference evidence="1 2" key="1">
    <citation type="submission" date="2010-12" db="EMBL/GenBank/DDBJ databases">
        <authorList>
            <person name="Muzny D."/>
            <person name="Qin X."/>
            <person name="Deng J."/>
            <person name="Jiang H."/>
            <person name="Liu Y."/>
            <person name="Qu J."/>
            <person name="Song X.-Z."/>
            <person name="Zhang L."/>
            <person name="Thornton R."/>
            <person name="Coyle M."/>
            <person name="Francisco L."/>
            <person name="Jackson L."/>
            <person name="Javaid M."/>
            <person name="Korchina V."/>
            <person name="Kovar C."/>
            <person name="Mata R."/>
            <person name="Mathew T."/>
            <person name="Ngo R."/>
            <person name="Nguyen L."/>
            <person name="Nguyen N."/>
            <person name="Okwuonu G."/>
            <person name="Ongeri F."/>
            <person name="Pham C."/>
            <person name="Simmons D."/>
            <person name="Wilczek-Boney K."/>
            <person name="Hale W."/>
            <person name="Jakkamsetti A."/>
            <person name="Pham P."/>
            <person name="Ruth R."/>
            <person name="San Lucas F."/>
            <person name="Warren J."/>
            <person name="Zhang J."/>
            <person name="Zhao Z."/>
            <person name="Zhou C."/>
            <person name="Zhu D."/>
            <person name="Lee S."/>
            <person name="Bess C."/>
            <person name="Blankenburg K."/>
            <person name="Forbes L."/>
            <person name="Fu Q."/>
            <person name="Gubbala S."/>
            <person name="Hirani K."/>
            <person name="Jayaseelan J.C."/>
            <person name="Lara F."/>
            <person name="Munidasa M."/>
            <person name="Palculict T."/>
            <person name="Patil S."/>
            <person name="Pu L.-L."/>
            <person name="Saada N."/>
            <person name="Tang L."/>
            <person name="Weissenberger G."/>
            <person name="Zhu Y."/>
            <person name="Hemphill L."/>
            <person name="Shang Y."/>
            <person name="Youmans B."/>
            <person name="Ayvaz T."/>
            <person name="Ross M."/>
            <person name="Santibanez J."/>
            <person name="Aqrawi P."/>
            <person name="Gross S."/>
            <person name="Joshi V."/>
            <person name="Fowler G."/>
            <person name="Nazareth L."/>
            <person name="Reid J."/>
            <person name="Worley K."/>
            <person name="Petrosino J."/>
            <person name="Highlander S."/>
            <person name="Gibbs R."/>
        </authorList>
    </citation>
    <scope>NUCLEOTIDE SEQUENCE [LARGE SCALE GENOMIC DNA]</scope>
    <source>
        <strain evidence="1 2">DSM 15606</strain>
    </source>
</reference>
<gene>
    <name evidence="1" type="ORF">HMPREF9420_0306</name>
</gene>
<sequence>LLIVIGYDLVSYLLHYPSARCVTFKELFVCKSSYLIRDFDINSRFLSPHS</sequence>
<evidence type="ECO:0000313" key="2">
    <source>
        <dbReference type="Proteomes" id="UP000003874"/>
    </source>
</evidence>
<accession>E6MLD9</accession>
<protein>
    <submittedName>
        <fullName evidence="1">Uncharacterized protein</fullName>
    </submittedName>
</protein>
<evidence type="ECO:0000313" key="1">
    <source>
        <dbReference type="EMBL" id="EFV05539.1"/>
    </source>
</evidence>
<organism evidence="1 2">
    <name type="scientific">Segatella salivae DSM 15606</name>
    <dbReference type="NCBI Taxonomy" id="888832"/>
    <lineage>
        <taxon>Bacteria</taxon>
        <taxon>Pseudomonadati</taxon>
        <taxon>Bacteroidota</taxon>
        <taxon>Bacteroidia</taxon>
        <taxon>Bacteroidales</taxon>
        <taxon>Prevotellaceae</taxon>
        <taxon>Segatella</taxon>
    </lineage>
</organism>